<proteinExistence type="inferred from homology"/>
<feature type="transmembrane region" description="Helical" evidence="8">
    <location>
        <begin position="34"/>
        <end position="57"/>
    </location>
</feature>
<keyword evidence="6 8" id="KW-0472">Membrane</keyword>
<accession>A0AAX6MDM4</accession>
<feature type="transmembrane region" description="Helical" evidence="8">
    <location>
        <begin position="410"/>
        <end position="434"/>
    </location>
</feature>
<evidence type="ECO:0000256" key="1">
    <source>
        <dbReference type="ARBA" id="ARBA00004141"/>
    </source>
</evidence>
<sequence>MKLFTSARQFLSGTKKDSKSKPPYLLSIRSSTTLIVLTVGLAIFTDIFYYALIVPVIPFSLTVQVGIAEDQVQHWTSILLACYSVALFIGSPVAGVYADHTSSRRWPLLIGLVALAASTLLLCFGDSIGLLVVGRILQGLSAAIVWSVGCALLVDTMKSAVGVAMGYVGVAMSIGLLIAPVIGGAVYAAAGYYAVYYIAFGVVAVDILLRLLMIEKKVARQWIEEDETSGSSEEGADRVDVEAGNSPVTASREGHESSVEASKTDEADRDPSNPAIQDQANNNEEKRIEAANMPNQDSVAPSDSISMWRAAKSLLKSTRLFAALYCLLVESGIMMGFDATLALFVQRTFGWNSTAAGIMFLAVFLPGFISPLVGWLADKYGARWPCFFGFIFMIPLLVCLRFVTDNSIQHKVLLCVLLALLGITLAFANVPLMAEITYVIEAKVAEQPGVFGEKGVYGLGYGLFNMAFSLGGVVGPLWAGYVVESAGWGTLTWSFAIWAASGAVVSYLWLGGKGTKIEGADASQQEEATS</sequence>
<feature type="transmembrane region" description="Helical" evidence="8">
    <location>
        <begin position="491"/>
        <end position="510"/>
    </location>
</feature>
<feature type="transmembrane region" description="Helical" evidence="8">
    <location>
        <begin position="77"/>
        <end position="97"/>
    </location>
</feature>
<feature type="transmembrane region" description="Helical" evidence="8">
    <location>
        <begin position="357"/>
        <end position="377"/>
    </location>
</feature>
<organism evidence="10 11">
    <name type="scientific">Daldinia eschscholtzii</name>
    <dbReference type="NCBI Taxonomy" id="292717"/>
    <lineage>
        <taxon>Eukaryota</taxon>
        <taxon>Fungi</taxon>
        <taxon>Dikarya</taxon>
        <taxon>Ascomycota</taxon>
        <taxon>Pezizomycotina</taxon>
        <taxon>Sordariomycetes</taxon>
        <taxon>Xylariomycetidae</taxon>
        <taxon>Xylariales</taxon>
        <taxon>Hypoxylaceae</taxon>
        <taxon>Daldinia</taxon>
    </lineage>
</organism>
<evidence type="ECO:0000256" key="8">
    <source>
        <dbReference type="SAM" id="Phobius"/>
    </source>
</evidence>
<reference evidence="10 11" key="1">
    <citation type="journal article" date="2024" name="Front Chem Biol">
        <title>Unveiling the potential of Daldinia eschscholtzii MFLUCC 19-0629 through bioactivity and bioinformatics studies for enhanced sustainable agriculture production.</title>
        <authorList>
            <person name="Brooks S."/>
            <person name="Weaver J.A."/>
            <person name="Klomchit A."/>
            <person name="Alharthi S.A."/>
            <person name="Onlamun T."/>
            <person name="Nurani R."/>
            <person name="Vong T.K."/>
            <person name="Alberti F."/>
            <person name="Greco C."/>
        </authorList>
    </citation>
    <scope>NUCLEOTIDE SEQUENCE [LARGE SCALE GENOMIC DNA]</scope>
    <source>
        <strain evidence="10">MFLUCC 19-0629</strain>
    </source>
</reference>
<dbReference type="PROSITE" id="PS50850">
    <property type="entry name" value="MFS"/>
    <property type="match status" value="1"/>
</dbReference>
<protein>
    <recommendedName>
        <fullName evidence="9">Major facilitator superfamily (MFS) profile domain-containing protein</fullName>
    </recommendedName>
</protein>
<feature type="transmembrane region" description="Helical" evidence="8">
    <location>
        <begin position="109"/>
        <end position="130"/>
    </location>
</feature>
<dbReference type="InterPro" id="IPR050930">
    <property type="entry name" value="MFS_Vesicular_Transporter"/>
</dbReference>
<dbReference type="GO" id="GO:0016020">
    <property type="term" value="C:membrane"/>
    <property type="evidence" value="ECO:0007669"/>
    <property type="project" value="UniProtKB-SubCell"/>
</dbReference>
<dbReference type="InterPro" id="IPR011701">
    <property type="entry name" value="MFS"/>
</dbReference>
<dbReference type="Proteomes" id="UP001369815">
    <property type="component" value="Unassembled WGS sequence"/>
</dbReference>
<evidence type="ECO:0000256" key="7">
    <source>
        <dbReference type="SAM" id="MobiDB-lite"/>
    </source>
</evidence>
<keyword evidence="4 8" id="KW-0812">Transmembrane</keyword>
<evidence type="ECO:0000256" key="5">
    <source>
        <dbReference type="ARBA" id="ARBA00022989"/>
    </source>
</evidence>
<dbReference type="SUPFAM" id="SSF103473">
    <property type="entry name" value="MFS general substrate transporter"/>
    <property type="match status" value="1"/>
</dbReference>
<comment type="caution">
    <text evidence="10">The sequence shown here is derived from an EMBL/GenBank/DDBJ whole genome shotgun (WGS) entry which is preliminary data.</text>
</comment>
<feature type="transmembrane region" description="Helical" evidence="8">
    <location>
        <begin position="136"/>
        <end position="154"/>
    </location>
</feature>
<feature type="compositionally biased region" description="Basic and acidic residues" evidence="7">
    <location>
        <begin position="252"/>
        <end position="271"/>
    </location>
</feature>
<keyword evidence="5 8" id="KW-1133">Transmembrane helix</keyword>
<dbReference type="InterPro" id="IPR001958">
    <property type="entry name" value="Tet-R_TetA/multi-R_MdtG-like"/>
</dbReference>
<evidence type="ECO:0000313" key="11">
    <source>
        <dbReference type="Proteomes" id="UP001369815"/>
    </source>
</evidence>
<evidence type="ECO:0000256" key="4">
    <source>
        <dbReference type="ARBA" id="ARBA00022692"/>
    </source>
</evidence>
<dbReference type="AlphaFoldDB" id="A0AAX6MDM4"/>
<dbReference type="InterPro" id="IPR036259">
    <property type="entry name" value="MFS_trans_sf"/>
</dbReference>
<evidence type="ECO:0000259" key="9">
    <source>
        <dbReference type="PROSITE" id="PS50850"/>
    </source>
</evidence>
<dbReference type="PANTHER" id="PTHR23506">
    <property type="entry name" value="GH10249P"/>
    <property type="match status" value="1"/>
</dbReference>
<dbReference type="GO" id="GO:0022857">
    <property type="term" value="F:transmembrane transporter activity"/>
    <property type="evidence" value="ECO:0007669"/>
    <property type="project" value="InterPro"/>
</dbReference>
<name>A0AAX6MDM4_9PEZI</name>
<comment type="subcellular location">
    <subcellularLocation>
        <location evidence="1">Membrane</location>
        <topology evidence="1">Multi-pass membrane protein</topology>
    </subcellularLocation>
</comment>
<feature type="transmembrane region" description="Helical" evidence="8">
    <location>
        <begin position="166"/>
        <end position="188"/>
    </location>
</feature>
<feature type="transmembrane region" description="Helical" evidence="8">
    <location>
        <begin position="322"/>
        <end position="345"/>
    </location>
</feature>
<feature type="region of interest" description="Disordered" evidence="7">
    <location>
        <begin position="224"/>
        <end position="281"/>
    </location>
</feature>
<dbReference type="CDD" id="cd17325">
    <property type="entry name" value="MFS_MdtG_SLC18_like"/>
    <property type="match status" value="1"/>
</dbReference>
<feature type="transmembrane region" description="Helical" evidence="8">
    <location>
        <begin position="455"/>
        <end position="479"/>
    </location>
</feature>
<keyword evidence="11" id="KW-1185">Reference proteome</keyword>
<evidence type="ECO:0000256" key="2">
    <source>
        <dbReference type="ARBA" id="ARBA00006829"/>
    </source>
</evidence>
<feature type="transmembrane region" description="Helical" evidence="8">
    <location>
        <begin position="194"/>
        <end position="213"/>
    </location>
</feature>
<evidence type="ECO:0000313" key="10">
    <source>
        <dbReference type="EMBL" id="KAK6950745.1"/>
    </source>
</evidence>
<feature type="domain" description="Major facilitator superfamily (MFS) profile" evidence="9">
    <location>
        <begin position="35"/>
        <end position="514"/>
    </location>
</feature>
<dbReference type="PRINTS" id="PR01035">
    <property type="entry name" value="TCRTETA"/>
</dbReference>
<dbReference type="EMBL" id="JBANMG010000007">
    <property type="protein sequence ID" value="KAK6950745.1"/>
    <property type="molecule type" value="Genomic_DNA"/>
</dbReference>
<evidence type="ECO:0000256" key="3">
    <source>
        <dbReference type="ARBA" id="ARBA00022448"/>
    </source>
</evidence>
<dbReference type="Gene3D" id="1.20.1250.20">
    <property type="entry name" value="MFS general substrate transporter like domains"/>
    <property type="match status" value="1"/>
</dbReference>
<dbReference type="PANTHER" id="PTHR23506:SF23">
    <property type="entry name" value="GH10249P"/>
    <property type="match status" value="1"/>
</dbReference>
<dbReference type="InterPro" id="IPR020846">
    <property type="entry name" value="MFS_dom"/>
</dbReference>
<dbReference type="Pfam" id="PF07690">
    <property type="entry name" value="MFS_1"/>
    <property type="match status" value="1"/>
</dbReference>
<comment type="similarity">
    <text evidence="2">Belongs to the major facilitator superfamily. Vesicular transporter family.</text>
</comment>
<evidence type="ECO:0000256" key="6">
    <source>
        <dbReference type="ARBA" id="ARBA00023136"/>
    </source>
</evidence>
<feature type="transmembrane region" description="Helical" evidence="8">
    <location>
        <begin position="384"/>
        <end position="404"/>
    </location>
</feature>
<gene>
    <name evidence="10" type="ORF">Daesc_007270</name>
</gene>
<keyword evidence="3" id="KW-0813">Transport</keyword>